<sequence length="524" mass="54641">SNADALEIFGTRAVAAFLTLREGVGDMENLTKAITGTDSASRIAEQQLSATTAKFKLMLSAVEGAAIALFQTLQPAINVFINSARSIVLAISGWIKENKKLTAVIAIGASAITGLITVVAGIIAVFAAASASFVALKVSMVGLKVVAPGVVSAMNAIKIAGVGLGKSLGLIGLAGVIGFALGSAINDLIKTIPFLTNALDKAVRIVIGLNDEMQKVTGTAKDFSNRVAEAGEILIKKNLPAINIVKERSRLLRTTLENLGIEFTNLGPPTKAAFLAFKDGKIDAEQLRTELGKLGEATVRLKELQAQPIEGLSLEDMQAEAALQQSFIDTELGFMDQLAGKQNIKLSKKEQEQKVQATLIEQIGQTINLEGKLGTVIDGILSGTQDINKSFGEFIKGIGKAIAKALILQTLMLAFKGIFGGGGFIGKLLGFSQGGVVPGAQAGLLPPREDILVGIQAGEGVLTRAAVRNIGGAAGVEALNNGQDVGGKTVIFNNTLNAPLVATSEAVEAFRIIEDQFRQEFLGG</sequence>
<protein>
    <submittedName>
        <fullName evidence="2">Uncharacterized protein</fullName>
    </submittedName>
</protein>
<dbReference type="NCBIfam" id="TIGR01760">
    <property type="entry name" value="tape_meas_TP901"/>
    <property type="match status" value="1"/>
</dbReference>
<dbReference type="EMBL" id="LAZR01015148">
    <property type="protein sequence ID" value="KKM14421.1"/>
    <property type="molecule type" value="Genomic_DNA"/>
</dbReference>
<feature type="transmembrane region" description="Helical" evidence="1">
    <location>
        <begin position="134"/>
        <end position="156"/>
    </location>
</feature>
<dbReference type="AlphaFoldDB" id="A0A0F9HG32"/>
<feature type="non-terminal residue" evidence="2">
    <location>
        <position position="1"/>
    </location>
</feature>
<feature type="transmembrane region" description="Helical" evidence="1">
    <location>
        <begin position="168"/>
        <end position="185"/>
    </location>
</feature>
<evidence type="ECO:0000256" key="1">
    <source>
        <dbReference type="SAM" id="Phobius"/>
    </source>
</evidence>
<keyword evidence="1" id="KW-0472">Membrane</keyword>
<reference evidence="2" key="1">
    <citation type="journal article" date="2015" name="Nature">
        <title>Complex archaea that bridge the gap between prokaryotes and eukaryotes.</title>
        <authorList>
            <person name="Spang A."/>
            <person name="Saw J.H."/>
            <person name="Jorgensen S.L."/>
            <person name="Zaremba-Niedzwiedzka K."/>
            <person name="Martijn J."/>
            <person name="Lind A.E."/>
            <person name="van Eijk R."/>
            <person name="Schleper C."/>
            <person name="Guy L."/>
            <person name="Ettema T.J."/>
        </authorList>
    </citation>
    <scope>NUCLEOTIDE SEQUENCE</scope>
</reference>
<gene>
    <name evidence="2" type="ORF">LCGC14_1706270</name>
</gene>
<organism evidence="2">
    <name type="scientific">marine sediment metagenome</name>
    <dbReference type="NCBI Taxonomy" id="412755"/>
    <lineage>
        <taxon>unclassified sequences</taxon>
        <taxon>metagenomes</taxon>
        <taxon>ecological metagenomes</taxon>
    </lineage>
</organism>
<keyword evidence="1" id="KW-0812">Transmembrane</keyword>
<dbReference type="InterPro" id="IPR010090">
    <property type="entry name" value="Phage_tape_meas"/>
</dbReference>
<keyword evidence="1" id="KW-1133">Transmembrane helix</keyword>
<accession>A0A0F9HG32</accession>
<name>A0A0F9HG32_9ZZZZ</name>
<evidence type="ECO:0000313" key="2">
    <source>
        <dbReference type="EMBL" id="KKM14421.1"/>
    </source>
</evidence>
<feature type="transmembrane region" description="Helical" evidence="1">
    <location>
        <begin position="101"/>
        <end position="128"/>
    </location>
</feature>
<comment type="caution">
    <text evidence="2">The sequence shown here is derived from an EMBL/GenBank/DDBJ whole genome shotgun (WGS) entry which is preliminary data.</text>
</comment>
<proteinExistence type="predicted"/>